<name>A0A6A5R4U0_9PLEO</name>
<dbReference type="Proteomes" id="UP000800082">
    <property type="component" value="Unassembled WGS sequence"/>
</dbReference>
<gene>
    <name evidence="1" type="ORF">M421DRAFT_427191</name>
</gene>
<reference evidence="1" key="1">
    <citation type="journal article" date="2020" name="Stud. Mycol.">
        <title>101 Dothideomycetes genomes: a test case for predicting lifestyles and emergence of pathogens.</title>
        <authorList>
            <person name="Haridas S."/>
            <person name="Albert R."/>
            <person name="Binder M."/>
            <person name="Bloem J."/>
            <person name="Labutti K."/>
            <person name="Salamov A."/>
            <person name="Andreopoulos B."/>
            <person name="Baker S."/>
            <person name="Barry K."/>
            <person name="Bills G."/>
            <person name="Bluhm B."/>
            <person name="Cannon C."/>
            <person name="Castanera R."/>
            <person name="Culley D."/>
            <person name="Daum C."/>
            <person name="Ezra D."/>
            <person name="Gonzalez J."/>
            <person name="Henrissat B."/>
            <person name="Kuo A."/>
            <person name="Liang C."/>
            <person name="Lipzen A."/>
            <person name="Lutzoni F."/>
            <person name="Magnuson J."/>
            <person name="Mondo S."/>
            <person name="Nolan M."/>
            <person name="Ohm R."/>
            <person name="Pangilinan J."/>
            <person name="Park H.-J."/>
            <person name="Ramirez L."/>
            <person name="Alfaro M."/>
            <person name="Sun H."/>
            <person name="Tritt A."/>
            <person name="Yoshinaga Y."/>
            <person name="Zwiers L.-H."/>
            <person name="Turgeon B."/>
            <person name="Goodwin S."/>
            <person name="Spatafora J."/>
            <person name="Crous P."/>
            <person name="Grigoriev I."/>
        </authorList>
    </citation>
    <scope>NUCLEOTIDE SEQUENCE</scope>
    <source>
        <strain evidence="1">CBS 183.55</strain>
    </source>
</reference>
<feature type="non-terminal residue" evidence="1">
    <location>
        <position position="1"/>
    </location>
</feature>
<dbReference type="GeneID" id="54352269"/>
<evidence type="ECO:0000313" key="1">
    <source>
        <dbReference type="EMBL" id="KAF1922190.1"/>
    </source>
</evidence>
<dbReference type="AlphaFoldDB" id="A0A6A5R4U0"/>
<protein>
    <submittedName>
        <fullName evidence="1">Uncharacterized protein</fullName>
    </submittedName>
</protein>
<sequence length="57" mass="6403">PQQLTLSNSNNVFCFLKGFSVIICKQHCIAVVSLNAHLRKYYAASAALQRQILECFT</sequence>
<organism evidence="1 2">
    <name type="scientific">Didymella exigua CBS 183.55</name>
    <dbReference type="NCBI Taxonomy" id="1150837"/>
    <lineage>
        <taxon>Eukaryota</taxon>
        <taxon>Fungi</taxon>
        <taxon>Dikarya</taxon>
        <taxon>Ascomycota</taxon>
        <taxon>Pezizomycotina</taxon>
        <taxon>Dothideomycetes</taxon>
        <taxon>Pleosporomycetidae</taxon>
        <taxon>Pleosporales</taxon>
        <taxon>Pleosporineae</taxon>
        <taxon>Didymellaceae</taxon>
        <taxon>Didymella</taxon>
    </lineage>
</organism>
<dbReference type="RefSeq" id="XP_033442444.1">
    <property type="nucleotide sequence ID" value="XM_033594601.1"/>
</dbReference>
<proteinExistence type="predicted"/>
<accession>A0A6A5R4U0</accession>
<keyword evidence="2" id="KW-1185">Reference proteome</keyword>
<evidence type="ECO:0000313" key="2">
    <source>
        <dbReference type="Proteomes" id="UP000800082"/>
    </source>
</evidence>
<dbReference type="EMBL" id="ML979055">
    <property type="protein sequence ID" value="KAF1922190.1"/>
    <property type="molecule type" value="Genomic_DNA"/>
</dbReference>
<dbReference type="OrthoDB" id="3796472at2759"/>